<dbReference type="PANTHER" id="PTHR33938:SF15">
    <property type="entry name" value="FERULOYL ESTERASE B-RELATED"/>
    <property type="match status" value="1"/>
</dbReference>
<comment type="catalytic activity">
    <reaction evidence="6">
        <text>feruloyl-polysaccharide + H2O = ferulate + polysaccharide.</text>
        <dbReference type="EC" id="3.1.1.73"/>
    </reaction>
</comment>
<keyword evidence="2" id="KW-0858">Xylan degradation</keyword>
<gene>
    <name evidence="9" type="ORF">B0H64DRAFT_445927</name>
</gene>
<keyword evidence="3" id="KW-0732">Signal</keyword>
<dbReference type="Pfam" id="PF07519">
    <property type="entry name" value="Tannase"/>
    <property type="match status" value="1"/>
</dbReference>
<comment type="similarity">
    <text evidence="7">Belongs to the tannase family.</text>
</comment>
<name>A0AAE0H8R4_9PEZI</name>
<evidence type="ECO:0000313" key="10">
    <source>
        <dbReference type="Proteomes" id="UP001278766"/>
    </source>
</evidence>
<evidence type="ECO:0000256" key="1">
    <source>
        <dbReference type="ARBA" id="ARBA00022487"/>
    </source>
</evidence>
<organism evidence="9 10">
    <name type="scientific">Chaetomium fimeti</name>
    <dbReference type="NCBI Taxonomy" id="1854472"/>
    <lineage>
        <taxon>Eukaryota</taxon>
        <taxon>Fungi</taxon>
        <taxon>Dikarya</taxon>
        <taxon>Ascomycota</taxon>
        <taxon>Pezizomycotina</taxon>
        <taxon>Sordariomycetes</taxon>
        <taxon>Sordariomycetidae</taxon>
        <taxon>Sordariales</taxon>
        <taxon>Chaetomiaceae</taxon>
        <taxon>Chaetomium</taxon>
    </lineage>
</organism>
<dbReference type="GO" id="GO:0030600">
    <property type="term" value="F:feruloyl esterase activity"/>
    <property type="evidence" value="ECO:0007669"/>
    <property type="project" value="UniProtKB-EC"/>
</dbReference>
<evidence type="ECO:0000256" key="8">
    <source>
        <dbReference type="SAM" id="MobiDB-lite"/>
    </source>
</evidence>
<accession>A0AAE0H8R4</accession>
<dbReference type="Proteomes" id="UP001278766">
    <property type="component" value="Unassembled WGS sequence"/>
</dbReference>
<evidence type="ECO:0000256" key="4">
    <source>
        <dbReference type="ARBA" id="ARBA00022801"/>
    </source>
</evidence>
<dbReference type="EMBL" id="JAUEPN010000008">
    <property type="protein sequence ID" value="KAK3291914.1"/>
    <property type="molecule type" value="Genomic_DNA"/>
</dbReference>
<dbReference type="RefSeq" id="XP_062655428.1">
    <property type="nucleotide sequence ID" value="XM_062806881.1"/>
</dbReference>
<keyword evidence="10" id="KW-1185">Reference proteome</keyword>
<dbReference type="PANTHER" id="PTHR33938">
    <property type="entry name" value="FERULOYL ESTERASE B-RELATED"/>
    <property type="match status" value="1"/>
</dbReference>
<evidence type="ECO:0000256" key="6">
    <source>
        <dbReference type="ARBA" id="ARBA00034075"/>
    </source>
</evidence>
<keyword evidence="5" id="KW-1015">Disulfide bond</keyword>
<proteinExistence type="inferred from homology"/>
<keyword evidence="2" id="KW-0119">Carbohydrate metabolism</keyword>
<comment type="caution">
    <text evidence="9">The sequence shown here is derived from an EMBL/GenBank/DDBJ whole genome shotgun (WGS) entry which is preliminary data.</text>
</comment>
<dbReference type="AlphaFoldDB" id="A0AAE0H8R4"/>
<reference evidence="9" key="2">
    <citation type="submission" date="2023-06" db="EMBL/GenBank/DDBJ databases">
        <authorList>
            <consortium name="Lawrence Berkeley National Laboratory"/>
            <person name="Haridas S."/>
            <person name="Hensen N."/>
            <person name="Bonometti L."/>
            <person name="Westerberg I."/>
            <person name="Brannstrom I.O."/>
            <person name="Guillou S."/>
            <person name="Cros-Aarteil S."/>
            <person name="Calhoun S."/>
            <person name="Kuo A."/>
            <person name="Mondo S."/>
            <person name="Pangilinan J."/>
            <person name="Riley R."/>
            <person name="Labutti K."/>
            <person name="Andreopoulos B."/>
            <person name="Lipzen A."/>
            <person name="Chen C."/>
            <person name="Yanf M."/>
            <person name="Daum C."/>
            <person name="Ng V."/>
            <person name="Clum A."/>
            <person name="Steindorff A."/>
            <person name="Ohm R."/>
            <person name="Martin F."/>
            <person name="Silar P."/>
            <person name="Natvig D."/>
            <person name="Lalanne C."/>
            <person name="Gautier V."/>
            <person name="Ament-Velasquez S.L."/>
            <person name="Kruys A."/>
            <person name="Hutchinson M.I."/>
            <person name="Powell A.J."/>
            <person name="Barry K."/>
            <person name="Miller A.N."/>
            <person name="Grigoriev I.V."/>
            <person name="Debuchy R."/>
            <person name="Gladieux P."/>
            <person name="Thoren M.H."/>
            <person name="Johannesson H."/>
        </authorList>
    </citation>
    <scope>NUCLEOTIDE SEQUENCE</scope>
    <source>
        <strain evidence="9">CBS 168.71</strain>
    </source>
</reference>
<evidence type="ECO:0000313" key="9">
    <source>
        <dbReference type="EMBL" id="KAK3291914.1"/>
    </source>
</evidence>
<dbReference type="InterPro" id="IPR011118">
    <property type="entry name" value="Tannase/feruloyl_esterase"/>
</dbReference>
<keyword evidence="2" id="KW-0624">Polysaccharide degradation</keyword>
<dbReference type="GeneID" id="87843829"/>
<keyword evidence="1" id="KW-0719">Serine esterase</keyword>
<evidence type="ECO:0000256" key="3">
    <source>
        <dbReference type="ARBA" id="ARBA00022729"/>
    </source>
</evidence>
<feature type="region of interest" description="Disordered" evidence="8">
    <location>
        <begin position="1"/>
        <end position="25"/>
    </location>
</feature>
<dbReference type="EC" id="3.1.1.-" evidence="7"/>
<dbReference type="GO" id="GO:0045493">
    <property type="term" value="P:xylan catabolic process"/>
    <property type="evidence" value="ECO:0007669"/>
    <property type="project" value="UniProtKB-KW"/>
</dbReference>
<protein>
    <recommendedName>
        <fullName evidence="7">Carboxylic ester hydrolase</fullName>
        <ecNumber evidence="7">3.1.1.-</ecNumber>
    </recommendedName>
</protein>
<sequence>MDSGGTPRPPSSPTPSPTSTSPSPTPFFVARDWVKKYFVKANPTFDLSSLNSSTLRKLFAESVDKFASVIASSDPDLSGFRNPGGKLLVWHGGADGQDAFCREAMPLSVGREV</sequence>
<evidence type="ECO:0000256" key="2">
    <source>
        <dbReference type="ARBA" id="ARBA00022651"/>
    </source>
</evidence>
<evidence type="ECO:0000256" key="5">
    <source>
        <dbReference type="ARBA" id="ARBA00023157"/>
    </source>
</evidence>
<evidence type="ECO:0000256" key="7">
    <source>
        <dbReference type="RuleBase" id="RU361238"/>
    </source>
</evidence>
<reference evidence="9" key="1">
    <citation type="journal article" date="2023" name="Mol. Phylogenet. Evol.">
        <title>Genome-scale phylogeny and comparative genomics of the fungal order Sordariales.</title>
        <authorList>
            <person name="Hensen N."/>
            <person name="Bonometti L."/>
            <person name="Westerberg I."/>
            <person name="Brannstrom I.O."/>
            <person name="Guillou S."/>
            <person name="Cros-Aarteil S."/>
            <person name="Calhoun S."/>
            <person name="Haridas S."/>
            <person name="Kuo A."/>
            <person name="Mondo S."/>
            <person name="Pangilinan J."/>
            <person name="Riley R."/>
            <person name="LaButti K."/>
            <person name="Andreopoulos B."/>
            <person name="Lipzen A."/>
            <person name="Chen C."/>
            <person name="Yan M."/>
            <person name="Daum C."/>
            <person name="Ng V."/>
            <person name="Clum A."/>
            <person name="Steindorff A."/>
            <person name="Ohm R.A."/>
            <person name="Martin F."/>
            <person name="Silar P."/>
            <person name="Natvig D.O."/>
            <person name="Lalanne C."/>
            <person name="Gautier V."/>
            <person name="Ament-Velasquez S.L."/>
            <person name="Kruys A."/>
            <person name="Hutchinson M.I."/>
            <person name="Powell A.J."/>
            <person name="Barry K."/>
            <person name="Miller A.N."/>
            <person name="Grigoriev I.V."/>
            <person name="Debuchy R."/>
            <person name="Gladieux P."/>
            <person name="Hiltunen Thoren M."/>
            <person name="Johannesson H."/>
        </authorList>
    </citation>
    <scope>NUCLEOTIDE SEQUENCE</scope>
    <source>
        <strain evidence="9">CBS 168.71</strain>
    </source>
</reference>
<keyword evidence="4 7" id="KW-0378">Hydrolase</keyword>
<feature type="compositionally biased region" description="Pro residues" evidence="8">
    <location>
        <begin position="7"/>
        <end position="16"/>
    </location>
</feature>